<comment type="caution">
    <text evidence="2">The sequence shown here is derived from an EMBL/GenBank/DDBJ whole genome shotgun (WGS) entry which is preliminary data.</text>
</comment>
<accession>A0A6G0SXV1</accession>
<dbReference type="InterPro" id="IPR025398">
    <property type="entry name" value="DUF4371"/>
</dbReference>
<evidence type="ECO:0000313" key="2">
    <source>
        <dbReference type="EMBL" id="KAE9523092.1"/>
    </source>
</evidence>
<dbReference type="InterPro" id="IPR008906">
    <property type="entry name" value="HATC_C_dom"/>
</dbReference>
<keyword evidence="3" id="KW-1185">Reference proteome</keyword>
<feature type="domain" description="TTF-type" evidence="1">
    <location>
        <begin position="150"/>
        <end position="232"/>
    </location>
</feature>
<dbReference type="PANTHER" id="PTHR45749:SF28">
    <property type="entry name" value="ZINC FINGER MYM-TYPE PROTEIN 1-LIKE-RELATED"/>
    <property type="match status" value="1"/>
</dbReference>
<proteinExistence type="predicted"/>
<dbReference type="InterPro" id="IPR012337">
    <property type="entry name" value="RNaseH-like_sf"/>
</dbReference>
<dbReference type="GO" id="GO:0046983">
    <property type="term" value="F:protein dimerization activity"/>
    <property type="evidence" value="ECO:0007669"/>
    <property type="project" value="InterPro"/>
</dbReference>
<gene>
    <name evidence="2" type="ORF">AGLY_016512</name>
</gene>
<dbReference type="InterPro" id="IPR006580">
    <property type="entry name" value="Znf_TTF"/>
</dbReference>
<dbReference type="Pfam" id="PF14291">
    <property type="entry name" value="DUF4371"/>
    <property type="match status" value="1"/>
</dbReference>
<sequence length="823" mass="95785">MKGCGVKENHRQYRLGFYGQFFTTYGTYKMQFYRRSPLTWCTIQDSMLENGVDNKPANVNKLLLPKTSSIYYEDTYVADFLKFLHPIDTTLVVVSRWNAKCFKFNNMECSDIISEILKVGIHNYSFEHKLQLKTKKPTPRLSLETVDGKTIRKFQVSWYTKYTWLAGSENLGKLFCYYCLLFRGEKTWGSDGISVMKNFDRKASKHAISKTHLTSQEQFMLLGANRIEHALSEGRRLAAIKHNENVGVNRRILKRLIHVVCFLGKQEIAFRGHNEDSSSINKGNYLELLDLLSREEQLLREHFMSNSVFKGTSSDIQNDLISCITSVLKTKISNELKKANFISIQADETTDVSCKSQMSIIFRYVVDNKIEERFIGFFDVSKDKSAFGLSKILFTEIKNWNIGDKLMCQTYDGAAVMAGQKNGVQAIIKQSYPKAMFIHCYAHQLNLVFLHGSKSIKSVKIFISDLTMFHTFFSRSPKRSQLLREKGFKLPQSCETRWNYHSRAAATITTHFIELKKAITCVTDEDDWDPITINMAYGLLHKLSNFKFVYLLCLFKKLFLYSDHVFLILQTKCTADVQYCVNQIKIFSDQLIAMRKEETISICCKSAMELNSELQYSEKNIIDFKILTYEILDSIIVQIEVRFKDFINLKFVEFTNNTSFKDYKNNFPMDKLMELKNHFPDIFNLERLQNELEIIYNSPDKYLTPKDLFNYLYKNNLLDVYQEISKLLQLVLCIPVTTSSSERNMSALKRIKTFLRNSMNNDRLSNLSSLAIEKQMLNELSTDPTFIDELQLYAAEYNAQRWLEELEKDEESQFVISYLFPPP</sequence>
<dbReference type="PANTHER" id="PTHR45749">
    <property type="match status" value="1"/>
</dbReference>
<dbReference type="SUPFAM" id="SSF53098">
    <property type="entry name" value="Ribonuclease H-like"/>
    <property type="match status" value="1"/>
</dbReference>
<dbReference type="OrthoDB" id="8196265at2759"/>
<reference evidence="2 3" key="1">
    <citation type="submission" date="2019-08" db="EMBL/GenBank/DDBJ databases">
        <title>The genome of the soybean aphid Biotype 1, its phylome, world population structure and adaptation to the North American continent.</title>
        <authorList>
            <person name="Giordano R."/>
            <person name="Donthu R.K."/>
            <person name="Hernandez A.G."/>
            <person name="Wright C.L."/>
            <person name="Zimin A.V."/>
        </authorList>
    </citation>
    <scope>NUCLEOTIDE SEQUENCE [LARGE SCALE GENOMIC DNA]</scope>
    <source>
        <tissue evidence="2">Whole aphids</tissue>
    </source>
</reference>
<dbReference type="Proteomes" id="UP000475862">
    <property type="component" value="Unassembled WGS sequence"/>
</dbReference>
<dbReference type="EMBL" id="VYZN01000251">
    <property type="protein sequence ID" value="KAE9523092.1"/>
    <property type="molecule type" value="Genomic_DNA"/>
</dbReference>
<dbReference type="SMART" id="SM00597">
    <property type="entry name" value="ZnF_TTF"/>
    <property type="match status" value="1"/>
</dbReference>
<name>A0A6G0SXV1_APHGL</name>
<organism evidence="2 3">
    <name type="scientific">Aphis glycines</name>
    <name type="common">Soybean aphid</name>
    <dbReference type="NCBI Taxonomy" id="307491"/>
    <lineage>
        <taxon>Eukaryota</taxon>
        <taxon>Metazoa</taxon>
        <taxon>Ecdysozoa</taxon>
        <taxon>Arthropoda</taxon>
        <taxon>Hexapoda</taxon>
        <taxon>Insecta</taxon>
        <taxon>Pterygota</taxon>
        <taxon>Neoptera</taxon>
        <taxon>Paraneoptera</taxon>
        <taxon>Hemiptera</taxon>
        <taxon>Sternorrhyncha</taxon>
        <taxon>Aphidomorpha</taxon>
        <taxon>Aphidoidea</taxon>
        <taxon>Aphididae</taxon>
        <taxon>Aphidini</taxon>
        <taxon>Aphis</taxon>
        <taxon>Aphis</taxon>
    </lineage>
</organism>
<dbReference type="AlphaFoldDB" id="A0A6G0SXV1"/>
<evidence type="ECO:0000313" key="3">
    <source>
        <dbReference type="Proteomes" id="UP000475862"/>
    </source>
</evidence>
<dbReference type="Pfam" id="PF05699">
    <property type="entry name" value="Dimer_Tnp_hAT"/>
    <property type="match status" value="1"/>
</dbReference>
<evidence type="ECO:0000259" key="1">
    <source>
        <dbReference type="SMART" id="SM00597"/>
    </source>
</evidence>
<protein>
    <recommendedName>
        <fullName evidence="1">TTF-type domain-containing protein</fullName>
    </recommendedName>
</protein>